<gene>
    <name evidence="2" type="ORF">O3M35_000441</name>
</gene>
<dbReference type="EMBL" id="JAPXFL010000001">
    <property type="protein sequence ID" value="KAK9511868.1"/>
    <property type="molecule type" value="Genomic_DNA"/>
</dbReference>
<protein>
    <submittedName>
        <fullName evidence="2">Uncharacterized protein</fullName>
    </submittedName>
</protein>
<evidence type="ECO:0000313" key="2">
    <source>
        <dbReference type="EMBL" id="KAK9511868.1"/>
    </source>
</evidence>
<evidence type="ECO:0000256" key="1">
    <source>
        <dbReference type="SAM" id="MobiDB-lite"/>
    </source>
</evidence>
<name>A0AAW1DNQ9_9HEMI</name>
<organism evidence="2 3">
    <name type="scientific">Rhynocoris fuscipes</name>
    <dbReference type="NCBI Taxonomy" id="488301"/>
    <lineage>
        <taxon>Eukaryota</taxon>
        <taxon>Metazoa</taxon>
        <taxon>Ecdysozoa</taxon>
        <taxon>Arthropoda</taxon>
        <taxon>Hexapoda</taxon>
        <taxon>Insecta</taxon>
        <taxon>Pterygota</taxon>
        <taxon>Neoptera</taxon>
        <taxon>Paraneoptera</taxon>
        <taxon>Hemiptera</taxon>
        <taxon>Heteroptera</taxon>
        <taxon>Panheteroptera</taxon>
        <taxon>Cimicomorpha</taxon>
        <taxon>Reduviidae</taxon>
        <taxon>Harpactorinae</taxon>
        <taxon>Harpactorini</taxon>
        <taxon>Rhynocoris</taxon>
    </lineage>
</organism>
<evidence type="ECO:0000313" key="3">
    <source>
        <dbReference type="Proteomes" id="UP001461498"/>
    </source>
</evidence>
<reference evidence="2 3" key="1">
    <citation type="submission" date="2022-12" db="EMBL/GenBank/DDBJ databases">
        <title>Chromosome-level genome assembly of true bugs.</title>
        <authorList>
            <person name="Ma L."/>
            <person name="Li H."/>
        </authorList>
    </citation>
    <scope>NUCLEOTIDE SEQUENCE [LARGE SCALE GENOMIC DNA]</scope>
    <source>
        <strain evidence="2">Lab_2022b</strain>
    </source>
</reference>
<comment type="caution">
    <text evidence="2">The sequence shown here is derived from an EMBL/GenBank/DDBJ whole genome shotgun (WGS) entry which is preliminary data.</text>
</comment>
<proteinExistence type="predicted"/>
<accession>A0AAW1DNQ9</accession>
<dbReference type="AlphaFoldDB" id="A0AAW1DNQ9"/>
<sequence length="479" mass="55016">MLEIQPIIYEKSVVKRSPQYSQEQQYQAQAAPESVPPEYISLLQQLQAQQSVGAQQPEPVSLHQVLISRQPQTFTGQPRPPTRRLTPEQEQQRRLQENIAQKSIREQEARDAQRQQQAQLQRLYQGAQLDPAYLAQLQQAQQQYAQLPETRQLVQIPQQPVQAPQYVQASASPQPQYIQIPQAQPEPQPERLSYSQVQFGSTKLPRRLTKLLPQPVQASSYVQPQPQTQSQPQRIVYAQPQQEVYIQPKTQQVVYSQPSQEIVYSSQNDIYQQQARRAQAEVKPTSLPQQYLIETTKVEPQQQQQQQQQVVQIPKQRPQIYYRPQPSYQDIQASILAQQQQAQYAQQQLEAATTTTATPSRSSIYVSTLTTQKTPQLRLSKPDTQRPLSQNELNSLINAGFKVSPSSSAAPEYTYQPQYTYYREIGKRQNRPIPRPVQLTSEERKALEKEGIRNLYRVETAESNDSPVTYVLALSSRPK</sequence>
<dbReference type="Proteomes" id="UP001461498">
    <property type="component" value="Unassembled WGS sequence"/>
</dbReference>
<feature type="region of interest" description="Disordered" evidence="1">
    <location>
        <begin position="70"/>
        <end position="91"/>
    </location>
</feature>
<keyword evidence="3" id="KW-1185">Reference proteome</keyword>